<dbReference type="WBParaSite" id="nRc.2.0.1.t17388-RA">
    <property type="protein sequence ID" value="nRc.2.0.1.t17388-RA"/>
    <property type="gene ID" value="nRc.2.0.1.g17388"/>
</dbReference>
<proteinExistence type="predicted"/>
<dbReference type="Proteomes" id="UP000887565">
    <property type="component" value="Unplaced"/>
</dbReference>
<evidence type="ECO:0000313" key="1">
    <source>
        <dbReference type="Proteomes" id="UP000887565"/>
    </source>
</evidence>
<dbReference type="AlphaFoldDB" id="A0A915ITM0"/>
<reference evidence="2" key="1">
    <citation type="submission" date="2022-11" db="UniProtKB">
        <authorList>
            <consortium name="WormBaseParasite"/>
        </authorList>
    </citation>
    <scope>IDENTIFICATION</scope>
</reference>
<name>A0A915ITM0_ROMCU</name>
<keyword evidence="1" id="KW-1185">Reference proteome</keyword>
<accession>A0A915ITM0</accession>
<sequence length="66" mass="7629">MGTIKLVEKVRKREREQSQCVFIVKDWQKFLTIFGISKGKIDLSKHCQHTPLDAKLGQTPNWVGCE</sequence>
<evidence type="ECO:0000313" key="2">
    <source>
        <dbReference type="WBParaSite" id="nRc.2.0.1.t17388-RA"/>
    </source>
</evidence>
<protein>
    <submittedName>
        <fullName evidence="2">Uncharacterized protein</fullName>
    </submittedName>
</protein>
<organism evidence="1 2">
    <name type="scientific">Romanomermis culicivorax</name>
    <name type="common">Nematode worm</name>
    <dbReference type="NCBI Taxonomy" id="13658"/>
    <lineage>
        <taxon>Eukaryota</taxon>
        <taxon>Metazoa</taxon>
        <taxon>Ecdysozoa</taxon>
        <taxon>Nematoda</taxon>
        <taxon>Enoplea</taxon>
        <taxon>Dorylaimia</taxon>
        <taxon>Mermithida</taxon>
        <taxon>Mermithoidea</taxon>
        <taxon>Mermithidae</taxon>
        <taxon>Romanomermis</taxon>
    </lineage>
</organism>